<reference evidence="12 13" key="1">
    <citation type="submission" date="2024-12" db="EMBL/GenBank/DDBJ databases">
        <title>Forecasting of Potato common scab and diversities of Pathogenic streptomyces spp. in china.</title>
        <authorList>
            <person name="Handique U."/>
            <person name="Wu J."/>
        </authorList>
    </citation>
    <scope>NUCLEOTIDE SEQUENCE [LARGE SCALE GENOMIC DNA]</scope>
    <source>
        <strain evidence="12 13">ZRIMU1530</strain>
    </source>
</reference>
<feature type="transmembrane region" description="Helical" evidence="10">
    <location>
        <begin position="289"/>
        <end position="314"/>
    </location>
</feature>
<dbReference type="InterPro" id="IPR011712">
    <property type="entry name" value="Sig_transdc_His_kin_sub3_dim/P"/>
</dbReference>
<dbReference type="InterPro" id="IPR005467">
    <property type="entry name" value="His_kinase_dom"/>
</dbReference>
<dbReference type="PROSITE" id="PS50109">
    <property type="entry name" value="HIS_KIN"/>
    <property type="match status" value="1"/>
</dbReference>
<feature type="transmembrane region" description="Helical" evidence="10">
    <location>
        <begin position="110"/>
        <end position="130"/>
    </location>
</feature>
<dbReference type="Proteomes" id="UP001631957">
    <property type="component" value="Unassembled WGS sequence"/>
</dbReference>
<evidence type="ECO:0000313" key="13">
    <source>
        <dbReference type="Proteomes" id="UP001631957"/>
    </source>
</evidence>
<protein>
    <submittedName>
        <fullName evidence="12">GAF domain-containing sensor histidine kinase</fullName>
    </submittedName>
</protein>
<keyword evidence="5 12" id="KW-0418">Kinase</keyword>
<dbReference type="EMBL" id="JBJVNI010000022">
    <property type="protein sequence ID" value="MFM9613847.1"/>
    <property type="molecule type" value="Genomic_DNA"/>
</dbReference>
<evidence type="ECO:0000256" key="8">
    <source>
        <dbReference type="ARBA" id="ARBA00023136"/>
    </source>
</evidence>
<feature type="transmembrane region" description="Helical" evidence="10">
    <location>
        <begin position="20"/>
        <end position="42"/>
    </location>
</feature>
<comment type="subcellular location">
    <subcellularLocation>
        <location evidence="1">Cell membrane</location>
        <topology evidence="1">Multi-pass membrane protein</topology>
    </subcellularLocation>
</comment>
<dbReference type="SUPFAM" id="SSF55781">
    <property type="entry name" value="GAF domain-like"/>
    <property type="match status" value="1"/>
</dbReference>
<evidence type="ECO:0000256" key="10">
    <source>
        <dbReference type="SAM" id="Phobius"/>
    </source>
</evidence>
<feature type="transmembrane region" description="Helical" evidence="10">
    <location>
        <begin position="79"/>
        <end position="103"/>
    </location>
</feature>
<evidence type="ECO:0000256" key="9">
    <source>
        <dbReference type="SAM" id="MobiDB-lite"/>
    </source>
</evidence>
<dbReference type="Gene3D" id="3.30.565.10">
    <property type="entry name" value="Histidine kinase-like ATPase, C-terminal domain"/>
    <property type="match status" value="1"/>
</dbReference>
<keyword evidence="4 10" id="KW-0812">Transmembrane</keyword>
<evidence type="ECO:0000256" key="6">
    <source>
        <dbReference type="ARBA" id="ARBA00022989"/>
    </source>
</evidence>
<feature type="transmembrane region" description="Helical" evidence="10">
    <location>
        <begin position="145"/>
        <end position="163"/>
    </location>
</feature>
<dbReference type="CDD" id="cd16917">
    <property type="entry name" value="HATPase_UhpB-NarQ-NarX-like"/>
    <property type="match status" value="1"/>
</dbReference>
<keyword evidence="3" id="KW-0808">Transferase</keyword>
<keyword evidence="6 10" id="KW-1133">Transmembrane helix</keyword>
<evidence type="ECO:0000256" key="5">
    <source>
        <dbReference type="ARBA" id="ARBA00022777"/>
    </source>
</evidence>
<comment type="caution">
    <text evidence="12">The sequence shown here is derived from an EMBL/GenBank/DDBJ whole genome shotgun (WGS) entry which is preliminary data.</text>
</comment>
<evidence type="ECO:0000256" key="1">
    <source>
        <dbReference type="ARBA" id="ARBA00004651"/>
    </source>
</evidence>
<keyword evidence="13" id="KW-1185">Reference proteome</keyword>
<dbReference type="InterPro" id="IPR050482">
    <property type="entry name" value="Sensor_HK_TwoCompSys"/>
</dbReference>
<dbReference type="PANTHER" id="PTHR24421">
    <property type="entry name" value="NITRATE/NITRITE SENSOR PROTEIN NARX-RELATED"/>
    <property type="match status" value="1"/>
</dbReference>
<keyword evidence="2" id="KW-1003">Cell membrane</keyword>
<keyword evidence="8 10" id="KW-0472">Membrane</keyword>
<sequence length="699" mass="75131">MGAEVNGTKVPGTGRELLPAYLVCACVALAGVVWGVLALTHLDAATQYQEFDYAAQYMMLGLGFALSGMVFVARGSGTVFGWFLLAAGATAVLCFTLQLTIWLGLMPRALAGLAFFSGMVFFTLFLTLLYTQPLWLPDGRLGGRWARWYTGVMLALAVVQQAYRWSTGVTVRMDITNPMSQGAWADFWAWTSPVMGPFNDDGGEVLVGLAVLLTVVRVLSSSEYRRLTYWVNLPYLAWCAQLLLVERGLISEQVRTPLAYAAAALWPVALAFVHVRARTWALDRGARRVLTVLLLTLLMMVVCTAAVALVLSFAPHHTNAAKLLPALALGLVVGLLLRPVSRGASYLVDRWFYGSRAQPYQVVRDLSKALSQAVEPGDTPQLLAGTVVHTLGLPAASVTVDGQHGPHELVRVGDPGPRAERFPIRYRGEETGRLDVAPRPGELTLDPQDREAVQVLAQQAGPALASLRLYRDLRSSREQIVHTREEERRRLRHELHDGLGPALSGLRLQVDAVRRGAEARVAEPLCGVSEGIGYAIKELRHITDGLAPAALDGADLARALRRLSDQLSSRSLRISVAVEPDPLPPLPAALQVAVYRITAEALNNVVRHSHADRARALVTVADGRVGLRITDNGDGFPAHEHCAGVGLRSMAERSEELGGAFSLTSDGAGTVVEAGFPAEPGTTSGQPSHAAGTAGGEDS</sequence>
<evidence type="ECO:0000313" key="12">
    <source>
        <dbReference type="EMBL" id="MFM9613847.1"/>
    </source>
</evidence>
<proteinExistence type="predicted"/>
<dbReference type="Gene3D" id="1.20.5.1930">
    <property type="match status" value="1"/>
</dbReference>
<organism evidence="12 13">
    <name type="scientific">Streptomyces niveiscabiei</name>
    <dbReference type="NCBI Taxonomy" id="164115"/>
    <lineage>
        <taxon>Bacteria</taxon>
        <taxon>Bacillati</taxon>
        <taxon>Actinomycetota</taxon>
        <taxon>Actinomycetes</taxon>
        <taxon>Kitasatosporales</taxon>
        <taxon>Streptomycetaceae</taxon>
        <taxon>Streptomyces</taxon>
    </lineage>
</organism>
<dbReference type="GO" id="GO:0016301">
    <property type="term" value="F:kinase activity"/>
    <property type="evidence" value="ECO:0007669"/>
    <property type="project" value="UniProtKB-KW"/>
</dbReference>
<dbReference type="InterPro" id="IPR003594">
    <property type="entry name" value="HATPase_dom"/>
</dbReference>
<evidence type="ECO:0000256" key="2">
    <source>
        <dbReference type="ARBA" id="ARBA00022475"/>
    </source>
</evidence>
<dbReference type="PANTHER" id="PTHR24421:SF37">
    <property type="entry name" value="SENSOR HISTIDINE KINASE NARS"/>
    <property type="match status" value="1"/>
</dbReference>
<gene>
    <name evidence="12" type="ORF">ACKI18_34825</name>
</gene>
<feature type="transmembrane region" description="Helical" evidence="10">
    <location>
        <begin position="257"/>
        <end position="277"/>
    </location>
</feature>
<feature type="domain" description="Histidine kinase" evidence="11">
    <location>
        <begin position="490"/>
        <end position="680"/>
    </location>
</feature>
<evidence type="ECO:0000259" key="11">
    <source>
        <dbReference type="PROSITE" id="PS50109"/>
    </source>
</evidence>
<accession>A0ABW9I4E4</accession>
<evidence type="ECO:0000256" key="7">
    <source>
        <dbReference type="ARBA" id="ARBA00023012"/>
    </source>
</evidence>
<evidence type="ECO:0000256" key="4">
    <source>
        <dbReference type="ARBA" id="ARBA00022692"/>
    </source>
</evidence>
<dbReference type="Pfam" id="PF02518">
    <property type="entry name" value="HATPase_c"/>
    <property type="match status" value="1"/>
</dbReference>
<dbReference type="RefSeq" id="WP_409123382.1">
    <property type="nucleotide sequence ID" value="NZ_JBJVNI010000022.1"/>
</dbReference>
<feature type="transmembrane region" description="Helical" evidence="10">
    <location>
        <begin position="227"/>
        <end position="245"/>
    </location>
</feature>
<feature type="region of interest" description="Disordered" evidence="9">
    <location>
        <begin position="671"/>
        <end position="699"/>
    </location>
</feature>
<feature type="transmembrane region" description="Helical" evidence="10">
    <location>
        <begin position="54"/>
        <end position="73"/>
    </location>
</feature>
<dbReference type="Pfam" id="PF07730">
    <property type="entry name" value="HisKA_3"/>
    <property type="match status" value="1"/>
</dbReference>
<dbReference type="SUPFAM" id="SSF55874">
    <property type="entry name" value="ATPase domain of HSP90 chaperone/DNA topoisomerase II/histidine kinase"/>
    <property type="match status" value="1"/>
</dbReference>
<keyword evidence="7" id="KW-0902">Two-component regulatory system</keyword>
<evidence type="ECO:0000256" key="3">
    <source>
        <dbReference type="ARBA" id="ARBA00022679"/>
    </source>
</evidence>
<name>A0ABW9I4E4_9ACTN</name>
<dbReference type="InterPro" id="IPR036890">
    <property type="entry name" value="HATPase_C_sf"/>
</dbReference>